<accession>W4VN26</accession>
<dbReference type="STRING" id="1298598.JCM21714_3289"/>
<organism evidence="1 2">
    <name type="scientific">Gracilibacillus boraciitolerans JCM 21714</name>
    <dbReference type="NCBI Taxonomy" id="1298598"/>
    <lineage>
        <taxon>Bacteria</taxon>
        <taxon>Bacillati</taxon>
        <taxon>Bacillota</taxon>
        <taxon>Bacilli</taxon>
        <taxon>Bacillales</taxon>
        <taxon>Bacillaceae</taxon>
        <taxon>Gracilibacillus</taxon>
    </lineage>
</organism>
<gene>
    <name evidence="1" type="ORF">JCM21714_3289</name>
</gene>
<dbReference type="EMBL" id="BAVS01000019">
    <property type="protein sequence ID" value="GAE94154.1"/>
    <property type="molecule type" value="Genomic_DNA"/>
</dbReference>
<proteinExistence type="predicted"/>
<name>W4VN26_9BACI</name>
<keyword evidence="2" id="KW-1185">Reference proteome</keyword>
<evidence type="ECO:0000313" key="1">
    <source>
        <dbReference type="EMBL" id="GAE94154.1"/>
    </source>
</evidence>
<evidence type="ECO:0000313" key="2">
    <source>
        <dbReference type="Proteomes" id="UP000019102"/>
    </source>
</evidence>
<dbReference type="Proteomes" id="UP000019102">
    <property type="component" value="Unassembled WGS sequence"/>
</dbReference>
<dbReference type="AlphaFoldDB" id="W4VN26"/>
<reference evidence="1 2" key="1">
    <citation type="journal article" date="2014" name="Genome Announc.">
        <title>Draft Genome Sequence of the Boron-Tolerant and Moderately Halotolerant Bacterium Gracilibacillus boraciitolerans JCM 21714T.</title>
        <authorList>
            <person name="Ahmed I."/>
            <person name="Oshima K."/>
            <person name="Suda W."/>
            <person name="Kitamura K."/>
            <person name="Iida T."/>
            <person name="Ohmori Y."/>
            <person name="Fujiwara T."/>
            <person name="Hattori M."/>
            <person name="Ohkuma M."/>
        </authorList>
    </citation>
    <scope>NUCLEOTIDE SEQUENCE [LARGE SCALE GENOMIC DNA]</scope>
    <source>
        <strain evidence="1 2">JCM 21714</strain>
    </source>
</reference>
<sequence>MRSIPIISSTGPDTNAVIAKPIDAHRRIFPYSPLLFTPRLLIAMLSSNGPEGDMTKWNNTKELKTTTNEVLKKILTLTEMTAKYSRINKPFIVLYLSLIYPKKGCAMILTIGAIPRIVPISMEEKPRKLKNKGKKGSISPLLLALKKVNAFKNLICREFAIEVHPFLIFHYINVS</sequence>
<protein>
    <submittedName>
        <fullName evidence="1">Uncharacterized protein</fullName>
    </submittedName>
</protein>
<comment type="caution">
    <text evidence="1">The sequence shown here is derived from an EMBL/GenBank/DDBJ whole genome shotgun (WGS) entry which is preliminary data.</text>
</comment>